<dbReference type="Proteomes" id="UP001500339">
    <property type="component" value="Unassembled WGS sequence"/>
</dbReference>
<organism evidence="9 10">
    <name type="scientific">Clostridium malenominatum</name>
    <dbReference type="NCBI Taxonomy" id="1539"/>
    <lineage>
        <taxon>Bacteria</taxon>
        <taxon>Bacillati</taxon>
        <taxon>Bacillota</taxon>
        <taxon>Clostridia</taxon>
        <taxon>Eubacteriales</taxon>
        <taxon>Clostridiaceae</taxon>
        <taxon>Clostridium</taxon>
    </lineage>
</organism>
<dbReference type="SUPFAM" id="SSF55424">
    <property type="entry name" value="FAD/NAD-linked reductases, dimerisation (C-terminal) domain"/>
    <property type="match status" value="1"/>
</dbReference>
<keyword evidence="6" id="KW-0676">Redox-active center</keyword>
<dbReference type="EMBL" id="BAAACF010000001">
    <property type="protein sequence ID" value="GAA0719458.1"/>
    <property type="molecule type" value="Genomic_DNA"/>
</dbReference>
<comment type="caution">
    <text evidence="9">The sequence shown here is derived from an EMBL/GenBank/DDBJ whole genome shotgun (WGS) entry which is preliminary data.</text>
</comment>
<evidence type="ECO:0000313" key="9">
    <source>
        <dbReference type="EMBL" id="GAA0719458.1"/>
    </source>
</evidence>
<sequence>MKKRIVIIGGVAGGTTAATQARRNDPEVEIIIYDKDKDVSYSGCSLPYYIGKVVNKRESVVPREGKYFKDKFNVDVKVLHEVLSIDSKNKKVRVKNLVSGEEFEDFYTTLIIATGASPFVPNKEWINKENVFVLRNVESADSIKKYIEENNPKKALIIGTGFIGMELCENLMEIGIETTAVELKDQIMPPLDKEMADRIEEYIKEKGVIVYTEEEVKELRGEKRVTEVITNKRNLETDMVILSIGIKPNTDLAVEAGVKLGKTKAIRVNEKMKTNVEDIYSAGDCAEIYSLIHEDYVYRPLGTTANKMGRVAGKNATGEDVSFEGILSTGIFKIFDKTVAFLGMSEKEARGLKKEVEIYNIKTYNKPPFMKGASIMYIKIVVEKLSERILGIQIIGGEGVDKAIDTYAAAITFGAKKGDLATIDLSYSPPYSTVNTPVVQSGIIMEGSLDK</sequence>
<evidence type="ECO:0000256" key="1">
    <source>
        <dbReference type="ARBA" id="ARBA00001974"/>
    </source>
</evidence>
<comment type="similarity">
    <text evidence="2">Belongs to the class-III pyridine nucleotide-disulfide oxidoreductase family.</text>
</comment>
<dbReference type="Gene3D" id="3.50.50.60">
    <property type="entry name" value="FAD/NAD(P)-binding domain"/>
    <property type="match status" value="2"/>
</dbReference>
<dbReference type="PANTHER" id="PTHR43429">
    <property type="entry name" value="PYRIDINE NUCLEOTIDE-DISULFIDE OXIDOREDUCTASE DOMAIN-CONTAINING"/>
    <property type="match status" value="1"/>
</dbReference>
<keyword evidence="10" id="KW-1185">Reference proteome</keyword>
<evidence type="ECO:0000256" key="5">
    <source>
        <dbReference type="ARBA" id="ARBA00023002"/>
    </source>
</evidence>
<name>A0ABP3U086_9CLOT</name>
<dbReference type="InterPro" id="IPR016156">
    <property type="entry name" value="FAD/NAD-linked_Rdtase_dimer_sf"/>
</dbReference>
<evidence type="ECO:0000256" key="4">
    <source>
        <dbReference type="ARBA" id="ARBA00022827"/>
    </source>
</evidence>
<dbReference type="InterPro" id="IPR050260">
    <property type="entry name" value="FAD-bd_OxRdtase"/>
</dbReference>
<evidence type="ECO:0000313" key="10">
    <source>
        <dbReference type="Proteomes" id="UP001500339"/>
    </source>
</evidence>
<protein>
    <submittedName>
        <fullName evidence="9">CoA-disulfide reductase</fullName>
    </submittedName>
</protein>
<evidence type="ECO:0000256" key="2">
    <source>
        <dbReference type="ARBA" id="ARBA00009130"/>
    </source>
</evidence>
<proteinExistence type="inferred from homology"/>
<keyword evidence="3" id="KW-0285">Flavoprotein</keyword>
<dbReference type="InterPro" id="IPR036188">
    <property type="entry name" value="FAD/NAD-bd_sf"/>
</dbReference>
<evidence type="ECO:0000256" key="3">
    <source>
        <dbReference type="ARBA" id="ARBA00022630"/>
    </source>
</evidence>
<evidence type="ECO:0000259" key="7">
    <source>
        <dbReference type="Pfam" id="PF02852"/>
    </source>
</evidence>
<comment type="cofactor">
    <cofactor evidence="1">
        <name>FAD</name>
        <dbReference type="ChEBI" id="CHEBI:57692"/>
    </cofactor>
</comment>
<dbReference type="PRINTS" id="PR00368">
    <property type="entry name" value="FADPNR"/>
</dbReference>
<dbReference type="Pfam" id="PF02852">
    <property type="entry name" value="Pyr_redox_dim"/>
    <property type="match status" value="1"/>
</dbReference>
<dbReference type="RefSeq" id="WP_343766817.1">
    <property type="nucleotide sequence ID" value="NZ_BAAACF010000001.1"/>
</dbReference>
<dbReference type="InterPro" id="IPR004099">
    <property type="entry name" value="Pyr_nucl-diS_OxRdtase_dimer"/>
</dbReference>
<reference evidence="10" key="1">
    <citation type="journal article" date="2019" name="Int. J. Syst. Evol. Microbiol.">
        <title>The Global Catalogue of Microorganisms (GCM) 10K type strain sequencing project: providing services to taxonomists for standard genome sequencing and annotation.</title>
        <authorList>
            <consortium name="The Broad Institute Genomics Platform"/>
            <consortium name="The Broad Institute Genome Sequencing Center for Infectious Disease"/>
            <person name="Wu L."/>
            <person name="Ma J."/>
        </authorList>
    </citation>
    <scope>NUCLEOTIDE SEQUENCE [LARGE SCALE GENOMIC DNA]</scope>
    <source>
        <strain evidence="10">JCM 1405</strain>
    </source>
</reference>
<feature type="domain" description="FAD/NAD(P)-binding" evidence="8">
    <location>
        <begin position="4"/>
        <end position="293"/>
    </location>
</feature>
<gene>
    <name evidence="9" type="ORF">GCM10008905_07550</name>
</gene>
<dbReference type="PANTHER" id="PTHR43429:SF1">
    <property type="entry name" value="NAD(P)H SULFUR OXIDOREDUCTASE (COA-DEPENDENT)"/>
    <property type="match status" value="1"/>
</dbReference>
<dbReference type="PRINTS" id="PR00411">
    <property type="entry name" value="PNDRDTASEI"/>
</dbReference>
<dbReference type="Pfam" id="PF07992">
    <property type="entry name" value="Pyr_redox_2"/>
    <property type="match status" value="1"/>
</dbReference>
<dbReference type="InterPro" id="IPR023753">
    <property type="entry name" value="FAD/NAD-binding_dom"/>
</dbReference>
<keyword evidence="5" id="KW-0560">Oxidoreductase</keyword>
<feature type="domain" description="Pyridine nucleotide-disulphide oxidoreductase dimerisation" evidence="7">
    <location>
        <begin position="334"/>
        <end position="432"/>
    </location>
</feature>
<evidence type="ECO:0000256" key="6">
    <source>
        <dbReference type="ARBA" id="ARBA00023284"/>
    </source>
</evidence>
<accession>A0ABP3U086</accession>
<dbReference type="SUPFAM" id="SSF51905">
    <property type="entry name" value="FAD/NAD(P)-binding domain"/>
    <property type="match status" value="2"/>
</dbReference>
<evidence type="ECO:0000259" key="8">
    <source>
        <dbReference type="Pfam" id="PF07992"/>
    </source>
</evidence>
<keyword evidence="4" id="KW-0274">FAD</keyword>